<dbReference type="AlphaFoldDB" id="A0A183INB6"/>
<proteinExistence type="predicted"/>
<dbReference type="WBParaSite" id="SBAD_0000532201-mRNA-1">
    <property type="protein sequence ID" value="SBAD_0000532201-mRNA-1"/>
    <property type="gene ID" value="SBAD_0000532201"/>
</dbReference>
<sequence length="186" mass="21027">MIFCRVQVIVLFVVQFAKDSQSFEVPSEEEFEVELSPGKYFHTGNHREALDFRKAKLDRRLIYMGKIADPSSTATICFGKATEVVPCDGFKISINIKNNSQSVRYFSKIDGEFIEKPVVKKFAFEPNRVYVFVVTITDKSVVAVVEGQPYFDDPDSNALEVLNIMNVISVQGFENGVFYVDKIAAK</sequence>
<feature type="signal peptide" evidence="1">
    <location>
        <begin position="1"/>
        <end position="22"/>
    </location>
</feature>
<evidence type="ECO:0000256" key="1">
    <source>
        <dbReference type="SAM" id="SignalP"/>
    </source>
</evidence>
<feature type="chain" id="PRO_5043140155" evidence="1">
    <location>
        <begin position="23"/>
        <end position="186"/>
    </location>
</feature>
<evidence type="ECO:0000313" key="2">
    <source>
        <dbReference type="EMBL" id="VDP06294.1"/>
    </source>
</evidence>
<organism evidence="4">
    <name type="scientific">Soboliphyme baturini</name>
    <dbReference type="NCBI Taxonomy" id="241478"/>
    <lineage>
        <taxon>Eukaryota</taxon>
        <taxon>Metazoa</taxon>
        <taxon>Ecdysozoa</taxon>
        <taxon>Nematoda</taxon>
        <taxon>Enoplea</taxon>
        <taxon>Dorylaimia</taxon>
        <taxon>Dioctophymatida</taxon>
        <taxon>Dioctophymatoidea</taxon>
        <taxon>Soboliphymatidae</taxon>
        <taxon>Soboliphyme</taxon>
    </lineage>
</organism>
<reference evidence="4" key="1">
    <citation type="submission" date="2016-06" db="UniProtKB">
        <authorList>
            <consortium name="WormBaseParasite"/>
        </authorList>
    </citation>
    <scope>IDENTIFICATION</scope>
</reference>
<gene>
    <name evidence="2" type="ORF">SBAD_LOCUS5112</name>
</gene>
<keyword evidence="1" id="KW-0732">Signal</keyword>
<evidence type="ECO:0000313" key="4">
    <source>
        <dbReference type="WBParaSite" id="SBAD_0000532201-mRNA-1"/>
    </source>
</evidence>
<name>A0A183INB6_9BILA</name>
<dbReference type="EMBL" id="UZAM01008760">
    <property type="protein sequence ID" value="VDP06294.1"/>
    <property type="molecule type" value="Genomic_DNA"/>
</dbReference>
<protein>
    <submittedName>
        <fullName evidence="4">DUF5727 domain-containing protein</fullName>
    </submittedName>
</protein>
<reference evidence="2 3" key="2">
    <citation type="submission" date="2018-11" db="EMBL/GenBank/DDBJ databases">
        <authorList>
            <consortium name="Pathogen Informatics"/>
        </authorList>
    </citation>
    <scope>NUCLEOTIDE SEQUENCE [LARGE SCALE GENOMIC DNA]</scope>
</reference>
<keyword evidence="3" id="KW-1185">Reference proteome</keyword>
<dbReference type="Proteomes" id="UP000270296">
    <property type="component" value="Unassembled WGS sequence"/>
</dbReference>
<accession>A0A183INB6</accession>
<evidence type="ECO:0000313" key="3">
    <source>
        <dbReference type="Proteomes" id="UP000270296"/>
    </source>
</evidence>